<keyword evidence="2" id="KW-0812">Transmembrane</keyword>
<organism evidence="10 11">
    <name type="scientific">Paramagnetospirillum caucaseum</name>
    <dbReference type="NCBI Taxonomy" id="1244869"/>
    <lineage>
        <taxon>Bacteria</taxon>
        <taxon>Pseudomonadati</taxon>
        <taxon>Pseudomonadota</taxon>
        <taxon>Alphaproteobacteria</taxon>
        <taxon>Rhodospirillales</taxon>
        <taxon>Magnetospirillaceae</taxon>
        <taxon>Paramagnetospirillum</taxon>
    </lineage>
</organism>
<evidence type="ECO:0000256" key="1">
    <source>
        <dbReference type="ARBA" id="ARBA00004141"/>
    </source>
</evidence>
<dbReference type="Pfam" id="PF05651">
    <property type="entry name" value="Diacid_rec"/>
    <property type="match status" value="1"/>
</dbReference>
<dbReference type="GO" id="GO:0006935">
    <property type="term" value="P:chemotaxis"/>
    <property type="evidence" value="ECO:0007669"/>
    <property type="project" value="InterPro"/>
</dbReference>
<dbReference type="eggNOG" id="COG0840">
    <property type="taxonomic scope" value="Bacteria"/>
</dbReference>
<evidence type="ECO:0000256" key="3">
    <source>
        <dbReference type="ARBA" id="ARBA00022989"/>
    </source>
</evidence>
<dbReference type="PATRIC" id="fig|1244869.3.peg.3862"/>
<dbReference type="InterPro" id="IPR008599">
    <property type="entry name" value="Diacid_rec"/>
</dbReference>
<dbReference type="EMBL" id="AONQ01000073">
    <property type="protein sequence ID" value="EME68263.1"/>
    <property type="molecule type" value="Genomic_DNA"/>
</dbReference>
<reference evidence="10 11" key="1">
    <citation type="journal article" date="2014" name="Genome Announc.">
        <title>Draft Genome Sequence of Magnetospirillum sp. Strain SO-1, a Freshwater Magnetotactic Bacterium Isolated from the Ol'khovka River, Russia.</title>
        <authorList>
            <person name="Grouzdev D.S."/>
            <person name="Dziuba M.V."/>
            <person name="Sukhacheva M.S."/>
            <person name="Mardanov A.V."/>
            <person name="Beletskiy A.V."/>
            <person name="Kuznetsov B.B."/>
            <person name="Skryabin K.G."/>
        </authorList>
    </citation>
    <scope>NUCLEOTIDE SEQUENCE [LARGE SCALE GENOMIC DNA]</scope>
    <source>
        <strain evidence="10 11">SO-1</strain>
    </source>
</reference>
<dbReference type="InterPro" id="IPR004090">
    <property type="entry name" value="Chemotax_Me-accpt_rcpt"/>
</dbReference>
<dbReference type="OrthoDB" id="2489132at2"/>
<dbReference type="STRING" id="1244869.H261_19374"/>
<keyword evidence="11" id="KW-1185">Reference proteome</keyword>
<gene>
    <name evidence="10" type="ORF">H261_19374</name>
</gene>
<name>M3A639_9PROT</name>
<proteinExistence type="inferred from homology"/>
<dbReference type="GO" id="GO:0004888">
    <property type="term" value="F:transmembrane signaling receptor activity"/>
    <property type="evidence" value="ECO:0007669"/>
    <property type="project" value="InterPro"/>
</dbReference>
<dbReference type="InterPro" id="IPR004089">
    <property type="entry name" value="MCPsignal_dom"/>
</dbReference>
<comment type="similarity">
    <text evidence="6">Belongs to the methyl-accepting chemotaxis (MCP) protein family.</text>
</comment>
<comment type="subcellular location">
    <subcellularLocation>
        <location evidence="1">Membrane</location>
        <topology evidence="1">Multi-pass membrane protein</topology>
    </subcellularLocation>
</comment>
<sequence>MSIEFDTRFGQELCEVFSAELGLVCSFMGEEGRIVASSVTERIGTHHAIAARIMRGEMDEYGVTKDEAAKSQGMREGVNMGVDFEGNRLINFGIAGPLETVRPLARIVRFCVTSLLRIRQEETTIVAAFARETGGIGKQMIEIAEDIDEVAAKVAGQHALLAELQRGIRALSEANERIVAAMGETLSGATAAQAEAETSQQRVRGSLGDIDEVVRMVTDGRGLLLELQDAMGSVVGVAQGIGHIARQTNLLALNATIEAARAGEHGKGFAVVAGEVKELSRRAGSASAEIRKTLEGLTGTAGKLVEQGDHSATKAGGLTAETAAIADAMDHIRISLADMTGRVENVAGDASSIHDRSSELSTEIDQAAAGLAEFKTRLDDARQRLQDLLGAGERLVVLTAEAGIETPETPFVALAREKARDIGQMFEQELARGALSAEDLFDEAYRPVAGSNPTQYTTRFTDFADRVLASVQEGVKRSNDRIVFCAAVDRNGYLPTHNAEFSRPQGNDPAWNAAHCRNRRKFDDAVGLKAARNTAPFAVQSYRRDMGGGRQALMLDVSAPILVGGRHWGALRLGYV</sequence>
<evidence type="ECO:0000256" key="5">
    <source>
        <dbReference type="ARBA" id="ARBA00023224"/>
    </source>
</evidence>
<accession>M3A639</accession>
<keyword evidence="3" id="KW-1133">Transmembrane helix</keyword>
<dbReference type="PANTHER" id="PTHR32089">
    <property type="entry name" value="METHYL-ACCEPTING CHEMOTAXIS PROTEIN MCPB"/>
    <property type="match status" value="1"/>
</dbReference>
<dbReference type="Proteomes" id="UP000011744">
    <property type="component" value="Unassembled WGS sequence"/>
</dbReference>
<dbReference type="PRINTS" id="PR00260">
    <property type="entry name" value="CHEMTRNSDUCR"/>
</dbReference>
<dbReference type="RefSeq" id="WP_008620855.1">
    <property type="nucleotide sequence ID" value="NZ_AONQ01000073.1"/>
</dbReference>
<evidence type="ECO:0000313" key="11">
    <source>
        <dbReference type="Proteomes" id="UP000011744"/>
    </source>
</evidence>
<evidence type="ECO:0000259" key="9">
    <source>
        <dbReference type="PROSITE" id="PS50111"/>
    </source>
</evidence>
<keyword evidence="5 7" id="KW-0807">Transducer</keyword>
<feature type="domain" description="Methyl-accepting transducer" evidence="9">
    <location>
        <begin position="132"/>
        <end position="372"/>
    </location>
</feature>
<dbReference type="Gene3D" id="1.10.287.950">
    <property type="entry name" value="Methyl-accepting chemotaxis protein"/>
    <property type="match status" value="1"/>
</dbReference>
<evidence type="ECO:0000256" key="8">
    <source>
        <dbReference type="SAM" id="Coils"/>
    </source>
</evidence>
<evidence type="ECO:0000256" key="2">
    <source>
        <dbReference type="ARBA" id="ARBA00022692"/>
    </source>
</evidence>
<keyword evidence="4" id="KW-0472">Membrane</keyword>
<dbReference type="SMART" id="SM00283">
    <property type="entry name" value="MA"/>
    <property type="match status" value="1"/>
</dbReference>
<dbReference type="Pfam" id="PF00015">
    <property type="entry name" value="MCPsignal"/>
    <property type="match status" value="1"/>
</dbReference>
<keyword evidence="8" id="KW-0175">Coiled coil</keyword>
<dbReference type="GO" id="GO:0007165">
    <property type="term" value="P:signal transduction"/>
    <property type="evidence" value="ECO:0007669"/>
    <property type="project" value="UniProtKB-KW"/>
</dbReference>
<dbReference type="SUPFAM" id="SSF58104">
    <property type="entry name" value="Methyl-accepting chemotaxis protein (MCP) signaling domain"/>
    <property type="match status" value="1"/>
</dbReference>
<comment type="caution">
    <text evidence="10">The sequence shown here is derived from an EMBL/GenBank/DDBJ whole genome shotgun (WGS) entry which is preliminary data.</text>
</comment>
<dbReference type="PROSITE" id="PS50111">
    <property type="entry name" value="CHEMOTAXIS_TRANSDUC_2"/>
    <property type="match status" value="1"/>
</dbReference>
<evidence type="ECO:0000313" key="10">
    <source>
        <dbReference type="EMBL" id="EME68263.1"/>
    </source>
</evidence>
<evidence type="ECO:0000256" key="6">
    <source>
        <dbReference type="ARBA" id="ARBA00029447"/>
    </source>
</evidence>
<feature type="coiled-coil region" evidence="8">
    <location>
        <begin position="364"/>
        <end position="391"/>
    </location>
</feature>
<dbReference type="GO" id="GO:0016020">
    <property type="term" value="C:membrane"/>
    <property type="evidence" value="ECO:0007669"/>
    <property type="project" value="UniProtKB-SubCell"/>
</dbReference>
<dbReference type="AlphaFoldDB" id="M3A639"/>
<protein>
    <submittedName>
        <fullName evidence="10">Methyl-accepting chemotaxis protein</fullName>
    </submittedName>
</protein>
<evidence type="ECO:0000256" key="4">
    <source>
        <dbReference type="ARBA" id="ARBA00023136"/>
    </source>
</evidence>
<evidence type="ECO:0000256" key="7">
    <source>
        <dbReference type="PROSITE-ProRule" id="PRU00284"/>
    </source>
</evidence>
<dbReference type="PANTHER" id="PTHR32089:SF119">
    <property type="entry name" value="METHYL-ACCEPTING CHEMOTAXIS PROTEIN CTPL"/>
    <property type="match status" value="1"/>
</dbReference>